<reference evidence="2" key="1">
    <citation type="journal article" date="2019" name="Int. J. Syst. Evol. Microbiol.">
        <title>The Global Catalogue of Microorganisms (GCM) 10K type strain sequencing project: providing services to taxonomists for standard genome sequencing and annotation.</title>
        <authorList>
            <consortium name="The Broad Institute Genomics Platform"/>
            <consortium name="The Broad Institute Genome Sequencing Center for Infectious Disease"/>
            <person name="Wu L."/>
            <person name="Ma J."/>
        </authorList>
    </citation>
    <scope>NUCLEOTIDE SEQUENCE [LARGE SCALE GENOMIC DNA]</scope>
    <source>
        <strain evidence="2">CGMCC 4.1782</strain>
    </source>
</reference>
<dbReference type="EMBL" id="JBHUIM010000001">
    <property type="protein sequence ID" value="MFD2246892.1"/>
    <property type="molecule type" value="Genomic_DNA"/>
</dbReference>
<gene>
    <name evidence="1" type="ORF">ACFSKP_11545</name>
</gene>
<keyword evidence="2" id="KW-1185">Reference proteome</keyword>
<dbReference type="Proteomes" id="UP001597374">
    <property type="component" value="Unassembled WGS sequence"/>
</dbReference>
<evidence type="ECO:0000313" key="2">
    <source>
        <dbReference type="Proteomes" id="UP001597374"/>
    </source>
</evidence>
<dbReference type="InterPro" id="IPR025563">
    <property type="entry name" value="DUF4286"/>
</dbReference>
<evidence type="ECO:0000313" key="1">
    <source>
        <dbReference type="EMBL" id="MFD2246892.1"/>
    </source>
</evidence>
<proteinExistence type="predicted"/>
<comment type="caution">
    <text evidence="1">The sequence shown here is derived from an EMBL/GenBank/DDBJ whole genome shotgun (WGS) entry which is preliminary data.</text>
</comment>
<dbReference type="RefSeq" id="WP_250428668.1">
    <property type="nucleotide sequence ID" value="NZ_JALPRR010000001.1"/>
</dbReference>
<sequence>MILYNVTTSIDNRVADDWLQWMKEVHIPEVMATGYFLANQICRVVEDEETGGTTYAVQYTCRSEADLLEYQREHSPELQRKVNERYQGQYASFRTMLEIVGVNVERKSETE</sequence>
<accession>A0ABW5CZ97</accession>
<organism evidence="1 2">
    <name type="scientific">Pontibacter ruber</name>
    <dbReference type="NCBI Taxonomy" id="1343895"/>
    <lineage>
        <taxon>Bacteria</taxon>
        <taxon>Pseudomonadati</taxon>
        <taxon>Bacteroidota</taxon>
        <taxon>Cytophagia</taxon>
        <taxon>Cytophagales</taxon>
        <taxon>Hymenobacteraceae</taxon>
        <taxon>Pontibacter</taxon>
    </lineage>
</organism>
<protein>
    <submittedName>
        <fullName evidence="1">DUF4286 family protein</fullName>
    </submittedName>
</protein>
<name>A0ABW5CZ97_9BACT</name>
<dbReference type="Pfam" id="PF14114">
    <property type="entry name" value="DUF4286"/>
    <property type="match status" value="1"/>
</dbReference>